<sequence length="993" mass="106233">MAAAACSGRARRRSGALVLLVLACCAAACLAHPAAAATASRALQQASNSSSATSATTASSGSSSSSGSTSSTAAAAPSSGVATSPTPTTTTTTSSSSGDQAGAAAAAPAPAPDAPEKRLGPKPEPKKVKIVEAAPEAEVQNDDDVDPQGACADTFAGSSCREVDVGEGRLAECISQLMAAAEVDEPGSNEGVNIPEACEIEVYNYYIERSKNINANVPLARACKADAEKLCTNTPQYGPKDGRIIACLKDARAVVSPGCRSELYKQLTATARDYRADPSLKEACADDAVAYCAAVKPGGGRVQACLRENHMKLNWECAEQLFRAELEGDDDIRLSVRLYGRCLSDKRRFCGDVEPGHSAAKDCLIAHRNDNGFSGKCREELEVMIERRVRDFRLDSRLRKHCASDIVSVCGMVEDLAGDESGITTCLQDYVAEITDEKCRTLVKQYQALAAQDVRFNVPLADACHDDRTKLCSGVPPGSARVIRCLESNRLQLSSTCRATLFDEEVRFSENIDFQFPMKKACVKEIRIFCPNVPHGNGRVIRCLQENKGKKDFGKPCLGEVISYEQQASSDYRLNHRLRVMCRPDIEATCKDVCPESKASGTDQLCGGTVLRCLTDRFDALKVEACKKEVRYYMRMKVEDYRNDLILAANCRGDVETLCKDVQPDEQGGVHACLRRNRDKLSDACRREELLLEAQQAEHIELRPGLLAACATERGMFCRDVKGGSGRVFRCLADHLADPDLGPLCRGQVISKIQRRQANWRLDPPLRKACRADVDAKCKAEDELAAETGLVYRCLIAQAETLQPGCRKELGRAVHMALFVWIPGSIITQPCDVDIASMCLKDRPNMLHDTGTVAKCLADTVQTLSNFESAPAAAGAAPPPALSAECRAIASVAEAQDAKAAFDASLSAAALLGGQLARLEAVTGAPMLARDSAGRPEGVTLTGWSALLGIAALLAAVVVGGAFAWRQYRGGADPATVVLKSRPGYGRVSTSAS</sequence>
<evidence type="ECO:0000256" key="9">
    <source>
        <dbReference type="SAM" id="Phobius"/>
    </source>
</evidence>
<accession>A0A2V0PQF5</accession>
<gene>
    <name evidence="11" type="ORF">Rsub_12450</name>
</gene>
<dbReference type="InParanoid" id="A0A2V0PQF5"/>
<dbReference type="InterPro" id="IPR039728">
    <property type="entry name" value="GLG1"/>
</dbReference>
<dbReference type="EMBL" id="BDRX01000170">
    <property type="protein sequence ID" value="GBF99737.1"/>
    <property type="molecule type" value="Genomic_DNA"/>
</dbReference>
<keyword evidence="3 10" id="KW-0732">Signal</keyword>
<dbReference type="AlphaFoldDB" id="A0A2V0PQF5"/>
<dbReference type="PANTHER" id="PTHR11884">
    <property type="entry name" value="SELECTIN LIGAND RELATED"/>
    <property type="match status" value="1"/>
</dbReference>
<keyword evidence="2 9" id="KW-0812">Transmembrane</keyword>
<dbReference type="OrthoDB" id="2015434at2759"/>
<evidence type="ECO:0000313" key="11">
    <source>
        <dbReference type="EMBL" id="GBF99737.1"/>
    </source>
</evidence>
<reference evidence="11 12" key="1">
    <citation type="journal article" date="2018" name="Sci. Rep.">
        <title>Raphidocelis subcapitata (=Pseudokirchneriella subcapitata) provides an insight into genome evolution and environmental adaptations in the Sphaeropleales.</title>
        <authorList>
            <person name="Suzuki S."/>
            <person name="Yamaguchi H."/>
            <person name="Nakajima N."/>
            <person name="Kawachi M."/>
        </authorList>
    </citation>
    <scope>NUCLEOTIDE SEQUENCE [LARGE SCALE GENOMIC DNA]</scope>
    <source>
        <strain evidence="11 12">NIES-35</strain>
    </source>
</reference>
<keyword evidence="12" id="KW-1185">Reference proteome</keyword>
<evidence type="ECO:0000256" key="4">
    <source>
        <dbReference type="ARBA" id="ARBA00022737"/>
    </source>
</evidence>
<protein>
    <submittedName>
        <fullName evidence="11">Uncharacterized protein</fullName>
    </submittedName>
</protein>
<keyword evidence="6 9" id="KW-0472">Membrane</keyword>
<dbReference type="InterPro" id="IPR017873">
    <property type="entry name" value="Cys-rich_GLG1_repeat_euk"/>
</dbReference>
<feature type="compositionally biased region" description="Low complexity" evidence="8">
    <location>
        <begin position="51"/>
        <end position="108"/>
    </location>
</feature>
<name>A0A2V0PQF5_9CHLO</name>
<feature type="transmembrane region" description="Helical" evidence="9">
    <location>
        <begin position="944"/>
        <end position="965"/>
    </location>
</feature>
<evidence type="ECO:0000256" key="10">
    <source>
        <dbReference type="SAM" id="SignalP"/>
    </source>
</evidence>
<comment type="caution">
    <text evidence="11">The sequence shown here is derived from an EMBL/GenBank/DDBJ whole genome shotgun (WGS) entry which is preliminary data.</text>
</comment>
<evidence type="ECO:0000256" key="1">
    <source>
        <dbReference type="ARBA" id="ARBA00004479"/>
    </source>
</evidence>
<evidence type="ECO:0000313" key="12">
    <source>
        <dbReference type="Proteomes" id="UP000247498"/>
    </source>
</evidence>
<evidence type="ECO:0000256" key="3">
    <source>
        <dbReference type="ARBA" id="ARBA00022729"/>
    </source>
</evidence>
<evidence type="ECO:0000256" key="5">
    <source>
        <dbReference type="ARBA" id="ARBA00022989"/>
    </source>
</evidence>
<evidence type="ECO:0000256" key="2">
    <source>
        <dbReference type="ARBA" id="ARBA00022692"/>
    </source>
</evidence>
<proteinExistence type="predicted"/>
<dbReference type="InterPro" id="IPR001893">
    <property type="entry name" value="Cys-rich_GLG1_repeat"/>
</dbReference>
<feature type="chain" id="PRO_5015859547" evidence="10">
    <location>
        <begin position="32"/>
        <end position="993"/>
    </location>
</feature>
<keyword evidence="5 9" id="KW-1133">Transmembrane helix</keyword>
<dbReference type="GO" id="GO:0000139">
    <property type="term" value="C:Golgi membrane"/>
    <property type="evidence" value="ECO:0007669"/>
    <property type="project" value="InterPro"/>
</dbReference>
<evidence type="ECO:0000256" key="8">
    <source>
        <dbReference type="SAM" id="MobiDB-lite"/>
    </source>
</evidence>
<keyword evidence="7" id="KW-0325">Glycoprotein</keyword>
<dbReference type="PROSITE" id="PS51289">
    <property type="entry name" value="GLG1_C_RICH"/>
    <property type="match status" value="3"/>
</dbReference>
<comment type="subcellular location">
    <subcellularLocation>
        <location evidence="1">Membrane</location>
        <topology evidence="1">Single-pass type I membrane protein</topology>
    </subcellularLocation>
</comment>
<evidence type="ECO:0000256" key="6">
    <source>
        <dbReference type="ARBA" id="ARBA00023136"/>
    </source>
</evidence>
<feature type="compositionally biased region" description="Basic and acidic residues" evidence="8">
    <location>
        <begin position="114"/>
        <end position="125"/>
    </location>
</feature>
<feature type="signal peptide" evidence="10">
    <location>
        <begin position="1"/>
        <end position="31"/>
    </location>
</feature>
<feature type="region of interest" description="Disordered" evidence="8">
    <location>
        <begin position="51"/>
        <end position="125"/>
    </location>
</feature>
<dbReference type="Pfam" id="PF00839">
    <property type="entry name" value="Cys_rich_FGFR"/>
    <property type="match status" value="10"/>
</dbReference>
<organism evidence="11 12">
    <name type="scientific">Raphidocelis subcapitata</name>
    <dbReference type="NCBI Taxonomy" id="307507"/>
    <lineage>
        <taxon>Eukaryota</taxon>
        <taxon>Viridiplantae</taxon>
        <taxon>Chlorophyta</taxon>
        <taxon>core chlorophytes</taxon>
        <taxon>Chlorophyceae</taxon>
        <taxon>CS clade</taxon>
        <taxon>Sphaeropleales</taxon>
        <taxon>Selenastraceae</taxon>
        <taxon>Raphidocelis</taxon>
    </lineage>
</organism>
<dbReference type="Proteomes" id="UP000247498">
    <property type="component" value="Unassembled WGS sequence"/>
</dbReference>
<dbReference type="PANTHER" id="PTHR11884:SF1">
    <property type="entry name" value="GOLGI APPARATUS PROTEIN 1"/>
    <property type="match status" value="1"/>
</dbReference>
<evidence type="ECO:0000256" key="7">
    <source>
        <dbReference type="ARBA" id="ARBA00023180"/>
    </source>
</evidence>
<keyword evidence="4" id="KW-0677">Repeat</keyword>